<dbReference type="GO" id="GO:0043565">
    <property type="term" value="F:sequence-specific DNA binding"/>
    <property type="evidence" value="ECO:0007669"/>
    <property type="project" value="InterPro"/>
</dbReference>
<name>A0A172TZL7_9BACT</name>
<dbReference type="KEGG" id="fla:SY85_20685"/>
<feature type="domain" description="HTH araC/xylS-type" evidence="4">
    <location>
        <begin position="159"/>
        <end position="262"/>
    </location>
</feature>
<dbReference type="STRING" id="1492898.SY85_20685"/>
<dbReference type="InterPro" id="IPR050204">
    <property type="entry name" value="AraC_XylS_family_regulators"/>
</dbReference>
<dbReference type="InterPro" id="IPR046532">
    <property type="entry name" value="DUF6597"/>
</dbReference>
<dbReference type="Pfam" id="PF12833">
    <property type="entry name" value="HTH_18"/>
    <property type="match status" value="1"/>
</dbReference>
<dbReference type="Gene3D" id="1.10.10.60">
    <property type="entry name" value="Homeodomain-like"/>
    <property type="match status" value="1"/>
</dbReference>
<accession>A0A172TZL7</accession>
<evidence type="ECO:0000256" key="1">
    <source>
        <dbReference type="ARBA" id="ARBA00023015"/>
    </source>
</evidence>
<dbReference type="PANTHER" id="PTHR46796:SF13">
    <property type="entry name" value="HTH-TYPE TRANSCRIPTIONAL ACTIVATOR RHAS"/>
    <property type="match status" value="1"/>
</dbReference>
<evidence type="ECO:0000259" key="4">
    <source>
        <dbReference type="PROSITE" id="PS01124"/>
    </source>
</evidence>
<keyword evidence="3" id="KW-0804">Transcription</keyword>
<dbReference type="EMBL" id="CP011390">
    <property type="protein sequence ID" value="ANE52535.1"/>
    <property type="molecule type" value="Genomic_DNA"/>
</dbReference>
<reference evidence="6" key="1">
    <citation type="submission" date="2015-01" db="EMBL/GenBank/DDBJ databases">
        <title>Flavisolibacter sp./LCS9/ whole genome sequencing.</title>
        <authorList>
            <person name="Kim M.K."/>
            <person name="Srinivasan S."/>
            <person name="Lee J.-J."/>
        </authorList>
    </citation>
    <scope>NUCLEOTIDE SEQUENCE [LARGE SCALE GENOMIC DNA]</scope>
    <source>
        <strain evidence="6">LCS9</strain>
    </source>
</reference>
<evidence type="ECO:0000313" key="5">
    <source>
        <dbReference type="EMBL" id="ANE52535.1"/>
    </source>
</evidence>
<keyword evidence="2" id="KW-0238">DNA-binding</keyword>
<dbReference type="Pfam" id="PF20240">
    <property type="entry name" value="DUF6597"/>
    <property type="match status" value="1"/>
</dbReference>
<dbReference type="GO" id="GO:0003700">
    <property type="term" value="F:DNA-binding transcription factor activity"/>
    <property type="evidence" value="ECO:0007669"/>
    <property type="project" value="InterPro"/>
</dbReference>
<gene>
    <name evidence="5" type="ORF">SY85_20685</name>
</gene>
<dbReference type="SMART" id="SM00342">
    <property type="entry name" value="HTH_ARAC"/>
    <property type="match status" value="1"/>
</dbReference>
<dbReference type="PROSITE" id="PS01124">
    <property type="entry name" value="HTH_ARAC_FAMILY_2"/>
    <property type="match status" value="1"/>
</dbReference>
<dbReference type="AlphaFoldDB" id="A0A172TZL7"/>
<dbReference type="RefSeq" id="WP_066407190.1">
    <property type="nucleotide sequence ID" value="NZ_CP011390.1"/>
</dbReference>
<keyword evidence="1" id="KW-0805">Transcription regulation</keyword>
<proteinExistence type="predicted"/>
<dbReference type="OrthoDB" id="655946at2"/>
<evidence type="ECO:0000256" key="2">
    <source>
        <dbReference type="ARBA" id="ARBA00023125"/>
    </source>
</evidence>
<protein>
    <recommendedName>
        <fullName evidence="4">HTH araC/xylS-type domain-containing protein</fullName>
    </recommendedName>
</protein>
<organism evidence="5 6">
    <name type="scientific">Flavisolibacter tropicus</name>
    <dbReference type="NCBI Taxonomy" id="1492898"/>
    <lineage>
        <taxon>Bacteria</taxon>
        <taxon>Pseudomonadati</taxon>
        <taxon>Bacteroidota</taxon>
        <taxon>Chitinophagia</taxon>
        <taxon>Chitinophagales</taxon>
        <taxon>Chitinophagaceae</taxon>
        <taxon>Flavisolibacter</taxon>
    </lineage>
</organism>
<evidence type="ECO:0000256" key="3">
    <source>
        <dbReference type="ARBA" id="ARBA00023163"/>
    </source>
</evidence>
<dbReference type="Proteomes" id="UP000077177">
    <property type="component" value="Chromosome"/>
</dbReference>
<evidence type="ECO:0000313" key="6">
    <source>
        <dbReference type="Proteomes" id="UP000077177"/>
    </source>
</evidence>
<reference evidence="5 6" key="2">
    <citation type="journal article" date="2016" name="Int. J. Syst. Evol. Microbiol.">
        <title>Flavisolibacter tropicus sp. nov., isolated from tropical soil.</title>
        <authorList>
            <person name="Lee J.J."/>
            <person name="Kang M.S."/>
            <person name="Kim G.S."/>
            <person name="Lee C.S."/>
            <person name="Lim S."/>
            <person name="Lee J."/>
            <person name="Roh S.H."/>
            <person name="Kang H."/>
            <person name="Ha J.M."/>
            <person name="Bae S."/>
            <person name="Jung H.Y."/>
            <person name="Kim M.K."/>
        </authorList>
    </citation>
    <scope>NUCLEOTIDE SEQUENCE [LARGE SCALE GENOMIC DNA]</scope>
    <source>
        <strain evidence="5 6">LCS9</strain>
    </source>
</reference>
<sequence>MNIQYCEFQPSASLQPFVDCYWYHEFEAGEHQYSPLQRCLPFGTTELIFVDGRCEVYANERWQVLPGAFVAGVYKDVVTWRCLGPTVKFGIRLKPESLLSLFNVPAGTLFNSFSHLSAVFGKYINELVERIGEANSMSQYIRISETFLSTLLTQSIQPRTYVTEASEIIRRSEGSISIATLSHRLNISRRQLERGFRDTFGTSPKTYTRIIRFRNTYSYLLSNKAPSQWTDAAYNFGYADQAHFIKEFKTFAGVLPTLMIHNSQEFFQSKGDKYPIDLC</sequence>
<dbReference type="InterPro" id="IPR018060">
    <property type="entry name" value="HTH_AraC"/>
</dbReference>
<dbReference type="PANTHER" id="PTHR46796">
    <property type="entry name" value="HTH-TYPE TRANSCRIPTIONAL ACTIVATOR RHAS-RELATED"/>
    <property type="match status" value="1"/>
</dbReference>
<keyword evidence="6" id="KW-1185">Reference proteome</keyword>